<keyword evidence="2" id="KW-0539">Nucleus</keyword>
<dbReference type="EMBL" id="JAKJXO020000011">
    <property type="protein sequence ID" value="KAL1598652.1"/>
    <property type="molecule type" value="Genomic_DNA"/>
</dbReference>
<proteinExistence type="predicted"/>
<evidence type="ECO:0000313" key="5">
    <source>
        <dbReference type="Proteomes" id="UP001521785"/>
    </source>
</evidence>
<keyword evidence="5" id="KW-1185">Reference proteome</keyword>
<dbReference type="PANTHER" id="PTHR31001">
    <property type="entry name" value="UNCHARACTERIZED TRANSCRIPTIONAL REGULATORY PROTEIN"/>
    <property type="match status" value="1"/>
</dbReference>
<feature type="region of interest" description="Disordered" evidence="3">
    <location>
        <begin position="282"/>
        <end position="319"/>
    </location>
</feature>
<comment type="caution">
    <text evidence="4">The sequence shown here is derived from an EMBL/GenBank/DDBJ whole genome shotgun (WGS) entry which is preliminary data.</text>
</comment>
<gene>
    <name evidence="4" type="ORF">SLS60_007792</name>
</gene>
<dbReference type="Proteomes" id="UP001521785">
    <property type="component" value="Unassembled WGS sequence"/>
</dbReference>
<feature type="compositionally biased region" description="Polar residues" evidence="3">
    <location>
        <begin position="287"/>
        <end position="314"/>
    </location>
</feature>
<organism evidence="4 5">
    <name type="scientific">Paraconiothyrium brasiliense</name>
    <dbReference type="NCBI Taxonomy" id="300254"/>
    <lineage>
        <taxon>Eukaryota</taxon>
        <taxon>Fungi</taxon>
        <taxon>Dikarya</taxon>
        <taxon>Ascomycota</taxon>
        <taxon>Pezizomycotina</taxon>
        <taxon>Dothideomycetes</taxon>
        <taxon>Pleosporomycetidae</taxon>
        <taxon>Pleosporales</taxon>
        <taxon>Massarineae</taxon>
        <taxon>Didymosphaeriaceae</taxon>
        <taxon>Paraconiothyrium</taxon>
    </lineage>
</organism>
<reference evidence="4 5" key="1">
    <citation type="submission" date="2024-02" db="EMBL/GenBank/DDBJ databases">
        <title>De novo assembly and annotation of 12 fungi associated with fruit tree decline syndrome in Ontario, Canada.</title>
        <authorList>
            <person name="Sulman M."/>
            <person name="Ellouze W."/>
            <person name="Ilyukhin E."/>
        </authorList>
    </citation>
    <scope>NUCLEOTIDE SEQUENCE [LARGE SCALE GENOMIC DNA]</scope>
    <source>
        <strain evidence="4 5">M42-189</strain>
    </source>
</reference>
<evidence type="ECO:0000313" key="4">
    <source>
        <dbReference type="EMBL" id="KAL1598652.1"/>
    </source>
</evidence>
<evidence type="ECO:0008006" key="6">
    <source>
        <dbReference type="Google" id="ProtNLM"/>
    </source>
</evidence>
<dbReference type="CDD" id="cd12148">
    <property type="entry name" value="fungal_TF_MHR"/>
    <property type="match status" value="1"/>
</dbReference>
<protein>
    <recommendedName>
        <fullName evidence="6">Transcription factor domain-containing protein</fullName>
    </recommendedName>
</protein>
<name>A0ABR3R2N2_9PLEO</name>
<evidence type="ECO:0000256" key="1">
    <source>
        <dbReference type="ARBA" id="ARBA00004123"/>
    </source>
</evidence>
<evidence type="ECO:0000256" key="2">
    <source>
        <dbReference type="ARBA" id="ARBA00023242"/>
    </source>
</evidence>
<accession>A0ABR3R2N2</accession>
<sequence>MEMRRRLWWAINVQDRLTSLGANLPLTIHEDDCDVLLPSSIDDRYITSLNVPYPHNASDSPFVALIRIAKLFPGLRQSLKSNAVTKTDLQAHEEHFRSVLSQLPEAYRPHSDARLEPSSLMPIIAFHFARFQLYRRNLSPVCSPADRGAALTNCVTVAHDTVKVVQRALHTLDPDKTWIKRIASNTLCLHFWRCILILCLQKDFQGALILAGALATIGDMRKVNAACGQNIVFFLEQLTERTHRGDGNMYQLADDEELLAYASGDLQSSLEHSWAWAGATTTNTAASPHNPTHSRGSSGHTQGTLPLRPNSTSPDVGGRKWPGWGRIEYMITMLMGPPKQFERIAPGPAPTYYPPSHNPLKRVQLAPDAPAVASPKPPTTPSNASRISIANII</sequence>
<evidence type="ECO:0000256" key="3">
    <source>
        <dbReference type="SAM" id="MobiDB-lite"/>
    </source>
</evidence>
<comment type="subcellular location">
    <subcellularLocation>
        <location evidence="1">Nucleus</location>
    </subcellularLocation>
</comment>
<dbReference type="InterPro" id="IPR050613">
    <property type="entry name" value="Sec_Metabolite_Reg"/>
</dbReference>